<keyword evidence="8" id="KW-1185">Reference proteome</keyword>
<evidence type="ECO:0000259" key="6">
    <source>
        <dbReference type="Pfam" id="PF13664"/>
    </source>
</evidence>
<organism evidence="7 8">
    <name type="scientific">Exaiptasia diaphana</name>
    <name type="common">Tropical sea anemone</name>
    <name type="synonym">Aiptasia pulchella</name>
    <dbReference type="NCBI Taxonomy" id="2652724"/>
    <lineage>
        <taxon>Eukaryota</taxon>
        <taxon>Metazoa</taxon>
        <taxon>Cnidaria</taxon>
        <taxon>Anthozoa</taxon>
        <taxon>Hexacorallia</taxon>
        <taxon>Actiniaria</taxon>
        <taxon>Aiptasiidae</taxon>
        <taxon>Exaiptasia</taxon>
    </lineage>
</organism>
<keyword evidence="4 5" id="KW-0472">Membrane</keyword>
<reference evidence="7" key="1">
    <citation type="submission" date="2022-11" db="UniProtKB">
        <authorList>
            <consortium name="EnsemblMetazoa"/>
        </authorList>
    </citation>
    <scope>IDENTIFICATION</scope>
</reference>
<accession>A0A913XBE5</accession>
<feature type="transmembrane region" description="Helical" evidence="5">
    <location>
        <begin position="89"/>
        <end position="107"/>
    </location>
</feature>
<dbReference type="AlphaFoldDB" id="A0A913XBE5"/>
<feature type="domain" description="TMEM205-like" evidence="6">
    <location>
        <begin position="197"/>
        <end position="299"/>
    </location>
</feature>
<dbReference type="Proteomes" id="UP000887567">
    <property type="component" value="Unplaced"/>
</dbReference>
<dbReference type="InterPro" id="IPR025423">
    <property type="entry name" value="TMEM205-like"/>
</dbReference>
<dbReference type="OMA" id="LTHAFAK"/>
<sequence>MARIMTTRLCPNLAAFVILMLAFGLSSKMSDEVRRGKLVGTMTRFTYLFAFGTWLGIQFWATFIAGATMYFNMARHSFGQLQSKLFPKYFLAGSYLSVLSLTSYILMHPMDVWEGRHKIQRAVRDCREKRTCRKHLIRKNKISKDLCSSTMQMTSMFGQKVFCCVLALIIASFSENIKLLFRDGLFNRTFQLYIHSLSISSWIGTQAWVIFVAGITMYFNMPRHVFGHIQSKLWPIYFKLGTTLTVIALLTNKAVLGLKEKKTPMEELQFASGLLVSLLCGVLNCFVFEPNATRLWMDRFAFEKERGFGNEIGPIKDKDLLSNQKYKALTHAFAKYHGMSSLATVFSFIGGLVHLWYLTCHLIT</sequence>
<feature type="transmembrane region" description="Helical" evidence="5">
    <location>
        <begin position="268"/>
        <end position="289"/>
    </location>
</feature>
<evidence type="ECO:0000256" key="5">
    <source>
        <dbReference type="SAM" id="Phobius"/>
    </source>
</evidence>
<feature type="transmembrane region" description="Helical" evidence="5">
    <location>
        <begin position="336"/>
        <end position="358"/>
    </location>
</feature>
<evidence type="ECO:0000256" key="3">
    <source>
        <dbReference type="ARBA" id="ARBA00022989"/>
    </source>
</evidence>
<keyword evidence="3 5" id="KW-1133">Transmembrane helix</keyword>
<dbReference type="PANTHER" id="PTHR23241">
    <property type="entry name" value="LATE EMBRYOGENESIS ABUNDANT PLANTS LEA-RELATED"/>
    <property type="match status" value="1"/>
</dbReference>
<evidence type="ECO:0000256" key="1">
    <source>
        <dbReference type="ARBA" id="ARBA00004370"/>
    </source>
</evidence>
<keyword evidence="2 5" id="KW-0812">Transmembrane</keyword>
<protein>
    <recommendedName>
        <fullName evidence="6">TMEM205-like domain-containing protein</fullName>
    </recommendedName>
</protein>
<dbReference type="EnsemblMetazoa" id="XM_021046238.2">
    <property type="protein sequence ID" value="XP_020901897.2"/>
    <property type="gene ID" value="LOC110240425"/>
</dbReference>
<evidence type="ECO:0000313" key="7">
    <source>
        <dbReference type="EnsemblMetazoa" id="XP_020901897.2"/>
    </source>
</evidence>
<dbReference type="Pfam" id="PF13664">
    <property type="entry name" value="DUF4149"/>
    <property type="match status" value="2"/>
</dbReference>
<feature type="transmembrane region" description="Helical" evidence="5">
    <location>
        <begin position="46"/>
        <end position="68"/>
    </location>
</feature>
<dbReference type="PANTHER" id="PTHR23241:SF102">
    <property type="entry name" value="LD23009P"/>
    <property type="match status" value="1"/>
</dbReference>
<feature type="transmembrane region" description="Helical" evidence="5">
    <location>
        <begin position="236"/>
        <end position="256"/>
    </location>
</feature>
<evidence type="ECO:0000313" key="8">
    <source>
        <dbReference type="Proteomes" id="UP000887567"/>
    </source>
</evidence>
<proteinExistence type="predicted"/>
<evidence type="ECO:0000256" key="4">
    <source>
        <dbReference type="ARBA" id="ARBA00023136"/>
    </source>
</evidence>
<evidence type="ECO:0000256" key="2">
    <source>
        <dbReference type="ARBA" id="ARBA00022692"/>
    </source>
</evidence>
<dbReference type="InterPro" id="IPR053009">
    <property type="entry name" value="Xanthocillin_Biosynth-Assoc"/>
</dbReference>
<dbReference type="GeneID" id="110240425"/>
<comment type="subcellular location">
    <subcellularLocation>
        <location evidence="1">Membrane</location>
    </subcellularLocation>
</comment>
<dbReference type="RefSeq" id="XP_020901897.2">
    <property type="nucleotide sequence ID" value="XM_021046238.2"/>
</dbReference>
<dbReference type="KEGG" id="epa:110240425"/>
<feature type="transmembrane region" description="Helical" evidence="5">
    <location>
        <begin position="193"/>
        <end position="216"/>
    </location>
</feature>
<feature type="domain" description="TMEM205-like" evidence="6">
    <location>
        <begin position="50"/>
        <end position="114"/>
    </location>
</feature>
<name>A0A913XBE5_EXADI</name>
<dbReference type="OrthoDB" id="1641132at2759"/>
<dbReference type="GO" id="GO:0016020">
    <property type="term" value="C:membrane"/>
    <property type="evidence" value="ECO:0007669"/>
    <property type="project" value="UniProtKB-SubCell"/>
</dbReference>